<evidence type="ECO:0000256" key="3">
    <source>
        <dbReference type="ARBA" id="ARBA00022989"/>
    </source>
</evidence>
<keyword evidence="8" id="KW-1185">Reference proteome</keyword>
<accession>A0A9N9JFS9</accession>
<evidence type="ECO:0000256" key="1">
    <source>
        <dbReference type="ARBA" id="ARBA00004173"/>
    </source>
</evidence>
<dbReference type="EMBL" id="CAJVQA010023161">
    <property type="protein sequence ID" value="CAG8777256.1"/>
    <property type="molecule type" value="Genomic_DNA"/>
</dbReference>
<dbReference type="OrthoDB" id="1915122at2759"/>
<evidence type="ECO:0000313" key="8">
    <source>
        <dbReference type="Proteomes" id="UP000789759"/>
    </source>
</evidence>
<evidence type="ECO:0000256" key="4">
    <source>
        <dbReference type="ARBA" id="ARBA00023136"/>
    </source>
</evidence>
<name>A0A9N9JFS9_9GLOM</name>
<feature type="transmembrane region" description="Helical" evidence="5">
    <location>
        <begin position="20"/>
        <end position="38"/>
    </location>
</feature>
<dbReference type="PROSITE" id="PS51503">
    <property type="entry name" value="HIG1"/>
    <property type="match status" value="1"/>
</dbReference>
<evidence type="ECO:0000256" key="5">
    <source>
        <dbReference type="SAM" id="Phobius"/>
    </source>
</evidence>
<evidence type="ECO:0000256" key="2">
    <source>
        <dbReference type="ARBA" id="ARBA00022692"/>
    </source>
</evidence>
<proteinExistence type="predicted"/>
<feature type="domain" description="HIG1" evidence="6">
    <location>
        <begin position="79"/>
        <end position="172"/>
    </location>
</feature>
<organism evidence="7 8">
    <name type="scientific">Cetraspora pellucida</name>
    <dbReference type="NCBI Taxonomy" id="1433469"/>
    <lineage>
        <taxon>Eukaryota</taxon>
        <taxon>Fungi</taxon>
        <taxon>Fungi incertae sedis</taxon>
        <taxon>Mucoromycota</taxon>
        <taxon>Glomeromycotina</taxon>
        <taxon>Glomeromycetes</taxon>
        <taxon>Diversisporales</taxon>
        <taxon>Gigasporaceae</taxon>
        <taxon>Cetraspora</taxon>
    </lineage>
</organism>
<evidence type="ECO:0000313" key="7">
    <source>
        <dbReference type="EMBL" id="CAG8777256.1"/>
    </source>
</evidence>
<dbReference type="AlphaFoldDB" id="A0A9N9JFS9"/>
<keyword evidence="2 5" id="KW-0812">Transmembrane</keyword>
<keyword evidence="3 5" id="KW-1133">Transmembrane helix</keyword>
<dbReference type="Pfam" id="PF04588">
    <property type="entry name" value="HIG_1_N"/>
    <property type="match status" value="1"/>
</dbReference>
<feature type="transmembrane region" description="Helical" evidence="5">
    <location>
        <begin position="140"/>
        <end position="160"/>
    </location>
</feature>
<protein>
    <submittedName>
        <fullName evidence="7">15124_t:CDS:1</fullName>
    </submittedName>
</protein>
<evidence type="ECO:0000259" key="6">
    <source>
        <dbReference type="PROSITE" id="PS51503"/>
    </source>
</evidence>
<sequence>MKVLTKKEEDEHYRATVNGALKGAFLGLGVSLGVSLVAQRYSHFYQKLTLPLKAFLVSSGTSATCIISAERAGLNYERKRYGYYNPAKELHQTHSTAQAAKEFISENRYSIVCGSWALCMVGSLAYTYRNKYLTFAQKLVHARMYAQALTILMVLATAGLSMSPKEPKIFEGSDKWKEMVAAEERKMNKVS</sequence>
<dbReference type="PANTHER" id="PTHR28018">
    <property type="entry name" value="RESPIRATORY SUPERCOMPLEX FACTOR 2, MITOCHONDRIAL"/>
    <property type="match status" value="1"/>
</dbReference>
<comment type="subcellular location">
    <subcellularLocation>
        <location evidence="1">Mitochondrion</location>
    </subcellularLocation>
</comment>
<dbReference type="PANTHER" id="PTHR28018:SF3">
    <property type="entry name" value="RESPIRATORY SUPERCOMPLEX FACTOR 2, MITOCHONDRIAL"/>
    <property type="match status" value="1"/>
</dbReference>
<dbReference type="InterPro" id="IPR007667">
    <property type="entry name" value="Hypoxia_induced_domain"/>
</dbReference>
<dbReference type="GO" id="GO:0033617">
    <property type="term" value="P:mitochondrial respiratory chain complex IV assembly"/>
    <property type="evidence" value="ECO:0007669"/>
    <property type="project" value="TreeGrafter"/>
</dbReference>
<dbReference type="GO" id="GO:0005739">
    <property type="term" value="C:mitochondrion"/>
    <property type="evidence" value="ECO:0007669"/>
    <property type="project" value="UniProtKB-SubCell"/>
</dbReference>
<dbReference type="Proteomes" id="UP000789759">
    <property type="component" value="Unassembled WGS sequence"/>
</dbReference>
<reference evidence="7" key="1">
    <citation type="submission" date="2021-06" db="EMBL/GenBank/DDBJ databases">
        <authorList>
            <person name="Kallberg Y."/>
            <person name="Tangrot J."/>
            <person name="Rosling A."/>
        </authorList>
    </citation>
    <scope>NUCLEOTIDE SEQUENCE</scope>
    <source>
        <strain evidence="7">FL966</strain>
    </source>
</reference>
<keyword evidence="4 5" id="KW-0472">Membrane</keyword>
<dbReference type="InterPro" id="IPR040153">
    <property type="entry name" value="Rcf2"/>
</dbReference>
<gene>
    <name evidence="7" type="ORF">CPELLU_LOCUS16189</name>
</gene>
<comment type="caution">
    <text evidence="7">The sequence shown here is derived from an EMBL/GenBank/DDBJ whole genome shotgun (WGS) entry which is preliminary data.</text>
</comment>